<evidence type="ECO:0000256" key="2">
    <source>
        <dbReference type="ARBA" id="ARBA00023002"/>
    </source>
</evidence>
<accession>A0AAJ0B9P7</accession>
<evidence type="ECO:0000313" key="6">
    <source>
        <dbReference type="Proteomes" id="UP001239445"/>
    </source>
</evidence>
<dbReference type="GO" id="GO:0071949">
    <property type="term" value="F:FAD binding"/>
    <property type="evidence" value="ECO:0007669"/>
    <property type="project" value="InterPro"/>
</dbReference>
<proteinExistence type="inferred from homology"/>
<dbReference type="PROSITE" id="PS51387">
    <property type="entry name" value="FAD_PCMH"/>
    <property type="match status" value="1"/>
</dbReference>
<dbReference type="EMBL" id="MU839836">
    <property type="protein sequence ID" value="KAK1754280.1"/>
    <property type="molecule type" value="Genomic_DNA"/>
</dbReference>
<organism evidence="5 6">
    <name type="scientific">Echria macrotheca</name>
    <dbReference type="NCBI Taxonomy" id="438768"/>
    <lineage>
        <taxon>Eukaryota</taxon>
        <taxon>Fungi</taxon>
        <taxon>Dikarya</taxon>
        <taxon>Ascomycota</taxon>
        <taxon>Pezizomycotina</taxon>
        <taxon>Sordariomycetes</taxon>
        <taxon>Sordariomycetidae</taxon>
        <taxon>Sordariales</taxon>
        <taxon>Schizotheciaceae</taxon>
        <taxon>Echria</taxon>
    </lineage>
</organism>
<dbReference type="InterPro" id="IPR016169">
    <property type="entry name" value="FAD-bd_PCMH_sub2"/>
</dbReference>
<dbReference type="SUPFAM" id="SSF56176">
    <property type="entry name" value="FAD-binding/transporter-associated domain-like"/>
    <property type="match status" value="1"/>
</dbReference>
<dbReference type="InterPro" id="IPR016166">
    <property type="entry name" value="FAD-bd_PCMH"/>
</dbReference>
<dbReference type="Pfam" id="PF01565">
    <property type="entry name" value="FAD_binding_4"/>
    <property type="match status" value="1"/>
</dbReference>
<feature type="domain" description="FAD-binding PCMH-type" evidence="4">
    <location>
        <begin position="116"/>
        <end position="299"/>
    </location>
</feature>
<keyword evidence="3" id="KW-0732">Signal</keyword>
<dbReference type="GO" id="GO:0016491">
    <property type="term" value="F:oxidoreductase activity"/>
    <property type="evidence" value="ECO:0007669"/>
    <property type="project" value="UniProtKB-KW"/>
</dbReference>
<evidence type="ECO:0000313" key="5">
    <source>
        <dbReference type="EMBL" id="KAK1754280.1"/>
    </source>
</evidence>
<feature type="chain" id="PRO_5042463526" evidence="3">
    <location>
        <begin position="22"/>
        <end position="583"/>
    </location>
</feature>
<dbReference type="Gene3D" id="3.30.465.10">
    <property type="match status" value="2"/>
</dbReference>
<keyword evidence="6" id="KW-1185">Reference proteome</keyword>
<dbReference type="PANTHER" id="PTHR13878:SF91">
    <property type="entry name" value="FAD BINDING DOMAIN PROTEIN (AFU_ORTHOLOGUE AFUA_6G12070)-RELATED"/>
    <property type="match status" value="1"/>
</dbReference>
<protein>
    <submittedName>
        <fullName evidence="5">Tetrahydrocannabinolic acid synthase</fullName>
    </submittedName>
</protein>
<feature type="signal peptide" evidence="3">
    <location>
        <begin position="1"/>
        <end position="21"/>
    </location>
</feature>
<dbReference type="InterPro" id="IPR050432">
    <property type="entry name" value="FAD-linked_Oxidoreductases_BP"/>
</dbReference>
<keyword evidence="2" id="KW-0560">Oxidoreductase</keyword>
<evidence type="ECO:0000259" key="4">
    <source>
        <dbReference type="PROSITE" id="PS51387"/>
    </source>
</evidence>
<dbReference type="InterPro" id="IPR036318">
    <property type="entry name" value="FAD-bd_PCMH-like_sf"/>
</dbReference>
<dbReference type="PANTHER" id="PTHR13878">
    <property type="entry name" value="GULONOLACTONE OXIDASE"/>
    <property type="match status" value="1"/>
</dbReference>
<dbReference type="Pfam" id="PF08031">
    <property type="entry name" value="BBE"/>
    <property type="match status" value="1"/>
</dbReference>
<evidence type="ECO:0000256" key="1">
    <source>
        <dbReference type="ARBA" id="ARBA00005466"/>
    </source>
</evidence>
<gene>
    <name evidence="5" type="ORF">QBC47DRAFT_347016</name>
</gene>
<dbReference type="InterPro" id="IPR012951">
    <property type="entry name" value="BBE"/>
</dbReference>
<sequence>MTRITHLLLIAGWAMTVQVHAAPTNKTCKSVPSSDTWPSPDIWSAFNQSIDGRLIRPTPPGAVCHPEQTTFSTTQCPATQAAWYTEAFHSDDPVSAYWNNWSQDTCLPDPKLPCSAAGYPVYVVNATTAGHVKAGIDFAKKHKIRLIVKNSGHDFIGRSSAPNSLSIWVHHMKGIVERPDGYKPAGCNFTIAGHAITAAAGTQMLEAYRTTAKMNRTVVGGNGRTVALGGFMTGGGHSILAPHYGMAADQVLEMEVVTAGGEILTLNECQNQDLFWAMRGGGGSTFGVLTSVTLQTVPTPAVATLTFQFATSASNPAAFDAVAYFVSQFPTLGDAGVSGYPIIFNRVANSSDGTGRSLVSGIIGKIIMVNQTASTLLSKIEPLFEHINQTWTGFEFYTTTTHHDSFGAWYEENYDPSPVGYNSVMSSRLLDAPALTSNLTATKLALQSFSAGGQATVYIVSGKGVFNARPRGGATAVNPAWRKTYVHATTSMSFAPLDASARQFAIAQTNLSAAALREITPGMGAYVNEASKYEPNWQQTFWGSNYDRLVQIKRTVDPDDVFWCTPCVGNERWQEVDNLLCRV</sequence>
<dbReference type="Proteomes" id="UP001239445">
    <property type="component" value="Unassembled WGS sequence"/>
</dbReference>
<dbReference type="AlphaFoldDB" id="A0AAJ0B9P7"/>
<comment type="caution">
    <text evidence="5">The sequence shown here is derived from an EMBL/GenBank/DDBJ whole genome shotgun (WGS) entry which is preliminary data.</text>
</comment>
<dbReference type="InterPro" id="IPR006094">
    <property type="entry name" value="Oxid_FAD_bind_N"/>
</dbReference>
<comment type="similarity">
    <text evidence="1">Belongs to the oxygen-dependent FAD-linked oxidoreductase family.</text>
</comment>
<evidence type="ECO:0000256" key="3">
    <source>
        <dbReference type="SAM" id="SignalP"/>
    </source>
</evidence>
<reference evidence="5" key="1">
    <citation type="submission" date="2023-06" db="EMBL/GenBank/DDBJ databases">
        <title>Genome-scale phylogeny and comparative genomics of the fungal order Sordariales.</title>
        <authorList>
            <consortium name="Lawrence Berkeley National Laboratory"/>
            <person name="Hensen N."/>
            <person name="Bonometti L."/>
            <person name="Westerberg I."/>
            <person name="Brannstrom I.O."/>
            <person name="Guillou S."/>
            <person name="Cros-Aarteil S."/>
            <person name="Calhoun S."/>
            <person name="Haridas S."/>
            <person name="Kuo A."/>
            <person name="Mondo S."/>
            <person name="Pangilinan J."/>
            <person name="Riley R."/>
            <person name="Labutti K."/>
            <person name="Andreopoulos B."/>
            <person name="Lipzen A."/>
            <person name="Chen C."/>
            <person name="Yanf M."/>
            <person name="Daum C."/>
            <person name="Ng V."/>
            <person name="Clum A."/>
            <person name="Steindorff A."/>
            <person name="Ohm R."/>
            <person name="Martin F."/>
            <person name="Silar P."/>
            <person name="Natvig D."/>
            <person name="Lalanne C."/>
            <person name="Gautier V."/>
            <person name="Ament-Velasquez S.L."/>
            <person name="Kruys A."/>
            <person name="Hutchinson M.I."/>
            <person name="Powell A.J."/>
            <person name="Barry K."/>
            <person name="Miller A.N."/>
            <person name="Grigoriev I.V."/>
            <person name="Debuchy R."/>
            <person name="Gladieux P."/>
            <person name="Thoren M.H."/>
            <person name="Johannesson H."/>
        </authorList>
    </citation>
    <scope>NUCLEOTIDE SEQUENCE</scope>
    <source>
        <strain evidence="5">PSN4</strain>
    </source>
</reference>
<name>A0AAJ0B9P7_9PEZI</name>